<dbReference type="InterPro" id="IPR001674">
    <property type="entry name" value="GMP_synth_C"/>
</dbReference>
<feature type="non-terminal residue" evidence="9">
    <location>
        <position position="1"/>
    </location>
</feature>
<keyword evidence="3" id="KW-0436">Ligase</keyword>
<accession>T0ZY70</accession>
<keyword evidence="4" id="KW-0547">Nucleotide-binding</keyword>
<dbReference type="SUPFAM" id="SSF52402">
    <property type="entry name" value="Adenine nucleotide alpha hydrolases-like"/>
    <property type="match status" value="1"/>
</dbReference>
<dbReference type="GO" id="GO:0005524">
    <property type="term" value="F:ATP binding"/>
    <property type="evidence" value="ECO:0007669"/>
    <property type="project" value="UniProtKB-KW"/>
</dbReference>
<dbReference type="PANTHER" id="PTHR11922:SF2">
    <property type="entry name" value="GMP SYNTHASE [GLUTAMINE-HYDROLYZING]"/>
    <property type="match status" value="1"/>
</dbReference>
<keyword evidence="9" id="KW-0808">Transferase</keyword>
<gene>
    <name evidence="9" type="ORF">B1B_11579</name>
</gene>
<dbReference type="Gene3D" id="3.40.50.620">
    <property type="entry name" value="HUPs"/>
    <property type="match status" value="1"/>
</dbReference>
<evidence type="ECO:0000256" key="4">
    <source>
        <dbReference type="ARBA" id="ARBA00022741"/>
    </source>
</evidence>
<dbReference type="InterPro" id="IPR022310">
    <property type="entry name" value="NAD/GMP_synthase"/>
</dbReference>
<name>T0ZY70_9ZZZZ</name>
<evidence type="ECO:0000259" key="8">
    <source>
        <dbReference type="PROSITE" id="PS51553"/>
    </source>
</evidence>
<comment type="caution">
    <text evidence="9">The sequence shown here is derived from an EMBL/GenBank/DDBJ whole genome shotgun (WGS) entry which is preliminary data.</text>
</comment>
<feature type="domain" description="GMPS ATP-PPase" evidence="8">
    <location>
        <begin position="1"/>
        <end position="166"/>
    </location>
</feature>
<dbReference type="EMBL" id="AUZY01007535">
    <property type="protein sequence ID" value="EQD49552.1"/>
    <property type="molecule type" value="Genomic_DNA"/>
</dbReference>
<evidence type="ECO:0000256" key="6">
    <source>
        <dbReference type="ARBA" id="ARBA00022755"/>
    </source>
</evidence>
<protein>
    <recommendedName>
        <fullName evidence="2">GMP synthase (glutamine-hydrolyzing)</fullName>
        <ecNumber evidence="2">6.3.5.2</ecNumber>
    </recommendedName>
</protein>
<dbReference type="CDD" id="cd01997">
    <property type="entry name" value="GMP_synthase_C"/>
    <property type="match status" value="1"/>
</dbReference>
<dbReference type="InterPro" id="IPR025777">
    <property type="entry name" value="GMPS_ATP_PPase_dom"/>
</dbReference>
<sequence length="293" mass="31836">AVVAASGGIDSTVAAVLTQRAIGERARAVFVDTGLLRQGEVESVSALFREAGLAFEVVPAADRFLGTLEGIVDPEEKRRRIGTAFIRLFEAEAARFETDRLVQGTIAPDWIESGGSIRDTIKTHHNVGGIPADSRLRLVEPLRDLYKDEVRAVAAHLGIPSPDRQPFPGPGLAVRVVGAVQADRVRRARVANAIVEEEIERAVGEGLLDRPWQYFAVLLPVRTVGVLGDNRVHGEAVSVRVVESMDAMTATAAEIPRIVLARIAERITRALHGEVVRVLYDITDKPPATIEWE</sequence>
<dbReference type="EC" id="6.3.5.2" evidence="2"/>
<evidence type="ECO:0000256" key="3">
    <source>
        <dbReference type="ARBA" id="ARBA00022598"/>
    </source>
</evidence>
<evidence type="ECO:0000256" key="1">
    <source>
        <dbReference type="ARBA" id="ARBA00005153"/>
    </source>
</evidence>
<dbReference type="Gene3D" id="3.30.300.10">
    <property type="match status" value="1"/>
</dbReference>
<dbReference type="GO" id="GO:0003921">
    <property type="term" value="F:GMP synthase activity"/>
    <property type="evidence" value="ECO:0007669"/>
    <property type="project" value="InterPro"/>
</dbReference>
<evidence type="ECO:0000256" key="7">
    <source>
        <dbReference type="ARBA" id="ARBA00022840"/>
    </source>
</evidence>
<evidence type="ECO:0000256" key="2">
    <source>
        <dbReference type="ARBA" id="ARBA00012746"/>
    </source>
</evidence>
<keyword evidence="5" id="KW-0332">GMP biosynthesis</keyword>
<keyword evidence="6" id="KW-0658">Purine biosynthesis</keyword>
<dbReference type="InterPro" id="IPR014729">
    <property type="entry name" value="Rossmann-like_a/b/a_fold"/>
</dbReference>
<dbReference type="Pfam" id="PF00958">
    <property type="entry name" value="GMP_synt_C"/>
    <property type="match status" value="1"/>
</dbReference>
<dbReference type="GO" id="GO:0016740">
    <property type="term" value="F:transferase activity"/>
    <property type="evidence" value="ECO:0007669"/>
    <property type="project" value="UniProtKB-KW"/>
</dbReference>
<dbReference type="Pfam" id="PF02540">
    <property type="entry name" value="NAD_synthase"/>
    <property type="match status" value="1"/>
</dbReference>
<keyword evidence="9" id="KW-0315">Glutamine amidotransferase</keyword>
<dbReference type="SUPFAM" id="SSF54810">
    <property type="entry name" value="GMP synthetase C-terminal dimerisation domain"/>
    <property type="match status" value="1"/>
</dbReference>
<dbReference type="AlphaFoldDB" id="T0ZY70"/>
<dbReference type="PANTHER" id="PTHR11922">
    <property type="entry name" value="GMP SYNTHASE-RELATED"/>
    <property type="match status" value="1"/>
</dbReference>
<reference evidence="9" key="1">
    <citation type="submission" date="2013-08" db="EMBL/GenBank/DDBJ databases">
        <authorList>
            <person name="Mendez C."/>
            <person name="Richter M."/>
            <person name="Ferrer M."/>
            <person name="Sanchez J."/>
        </authorList>
    </citation>
    <scope>NUCLEOTIDE SEQUENCE</scope>
</reference>
<comment type="pathway">
    <text evidence="1">Purine metabolism; GMP biosynthesis; GMP from XMP (L-Gln route): step 1/1.</text>
</comment>
<organism evidence="9">
    <name type="scientific">mine drainage metagenome</name>
    <dbReference type="NCBI Taxonomy" id="410659"/>
    <lineage>
        <taxon>unclassified sequences</taxon>
        <taxon>metagenomes</taxon>
        <taxon>ecological metagenomes</taxon>
    </lineage>
</organism>
<dbReference type="UniPathway" id="UPA00189">
    <property type="reaction ID" value="UER00296"/>
</dbReference>
<dbReference type="GO" id="GO:0005829">
    <property type="term" value="C:cytosol"/>
    <property type="evidence" value="ECO:0007669"/>
    <property type="project" value="TreeGrafter"/>
</dbReference>
<evidence type="ECO:0000313" key="9">
    <source>
        <dbReference type="EMBL" id="EQD49552.1"/>
    </source>
</evidence>
<reference evidence="9" key="2">
    <citation type="journal article" date="2014" name="ISME J.">
        <title>Microbial stratification in low pH oxic and suboxic macroscopic growths along an acid mine drainage.</title>
        <authorList>
            <person name="Mendez-Garcia C."/>
            <person name="Mesa V."/>
            <person name="Sprenger R.R."/>
            <person name="Richter M."/>
            <person name="Diez M.S."/>
            <person name="Solano J."/>
            <person name="Bargiela R."/>
            <person name="Golyshina O.V."/>
            <person name="Manteca A."/>
            <person name="Ramos J.L."/>
            <person name="Gallego J.R."/>
            <person name="Llorente I."/>
            <person name="Martins Dos Santos V.A."/>
            <person name="Jensen O.N."/>
            <person name="Pelaez A.I."/>
            <person name="Sanchez J."/>
            <person name="Ferrer M."/>
        </authorList>
    </citation>
    <scope>NUCLEOTIDE SEQUENCE</scope>
</reference>
<evidence type="ECO:0000256" key="5">
    <source>
        <dbReference type="ARBA" id="ARBA00022749"/>
    </source>
</evidence>
<dbReference type="NCBIfam" id="TIGR00884">
    <property type="entry name" value="guaA_Cterm"/>
    <property type="match status" value="1"/>
</dbReference>
<keyword evidence="7" id="KW-0067">ATP-binding</keyword>
<dbReference type="PROSITE" id="PS51553">
    <property type="entry name" value="GMPS_ATP_PPASE"/>
    <property type="match status" value="1"/>
</dbReference>
<proteinExistence type="predicted"/>